<evidence type="ECO:0000313" key="8">
    <source>
        <dbReference type="Proteomes" id="UP000002221"/>
    </source>
</evidence>
<name>D0MEQ3_RHOM4</name>
<dbReference type="HOGENOM" id="CLU_000604_1_2_10"/>
<keyword evidence="5" id="KW-0067">ATP-binding</keyword>
<dbReference type="KEGG" id="rmr:Rmar_2403"/>
<dbReference type="GO" id="GO:0016887">
    <property type="term" value="F:ATP hydrolysis activity"/>
    <property type="evidence" value="ECO:0007669"/>
    <property type="project" value="InterPro"/>
</dbReference>
<dbReference type="OrthoDB" id="9801987at2"/>
<keyword evidence="8" id="KW-1185">Reference proteome</keyword>
<dbReference type="PROSITE" id="PS50893">
    <property type="entry name" value="ABC_TRANSPORTER_2"/>
    <property type="match status" value="1"/>
</dbReference>
<gene>
    <name evidence="7" type="ordered locus">Rmar_2403</name>
</gene>
<keyword evidence="4" id="KW-0547">Nucleotide-binding</keyword>
<dbReference type="Proteomes" id="UP000002221">
    <property type="component" value="Chromosome"/>
</dbReference>
<evidence type="ECO:0000256" key="3">
    <source>
        <dbReference type="ARBA" id="ARBA00022458"/>
    </source>
</evidence>
<dbReference type="EMBL" id="CP001807">
    <property type="protein sequence ID" value="ACY49281.1"/>
    <property type="molecule type" value="Genomic_DNA"/>
</dbReference>
<dbReference type="SUPFAM" id="SSF52540">
    <property type="entry name" value="P-loop containing nucleoside triphosphate hydrolases"/>
    <property type="match status" value="1"/>
</dbReference>
<dbReference type="PANTHER" id="PTHR42711">
    <property type="entry name" value="ABC TRANSPORTER ATP-BINDING PROTEIN"/>
    <property type="match status" value="1"/>
</dbReference>
<proteinExistence type="inferred from homology"/>
<comment type="similarity">
    <text evidence="1">Belongs to the ABC transporter superfamily.</text>
</comment>
<dbReference type="InterPro" id="IPR027417">
    <property type="entry name" value="P-loop_NTPase"/>
</dbReference>
<evidence type="ECO:0000256" key="1">
    <source>
        <dbReference type="ARBA" id="ARBA00005417"/>
    </source>
</evidence>
<dbReference type="InterPro" id="IPR003439">
    <property type="entry name" value="ABC_transporter-like_ATP-bd"/>
</dbReference>
<dbReference type="InterPro" id="IPR003593">
    <property type="entry name" value="AAA+_ATPase"/>
</dbReference>
<dbReference type="InterPro" id="IPR025302">
    <property type="entry name" value="DrrA1/2-like_C"/>
</dbReference>
<dbReference type="InterPro" id="IPR050763">
    <property type="entry name" value="ABC_transporter_ATP-binding"/>
</dbReference>
<dbReference type="AlphaFoldDB" id="D0MEQ3"/>
<dbReference type="InterPro" id="IPR017871">
    <property type="entry name" value="ABC_transporter-like_CS"/>
</dbReference>
<keyword evidence="2" id="KW-0813">Transport</keyword>
<accession>D0MEQ3</accession>
<evidence type="ECO:0000256" key="2">
    <source>
        <dbReference type="ARBA" id="ARBA00022448"/>
    </source>
</evidence>
<dbReference type="SMART" id="SM00382">
    <property type="entry name" value="AAA"/>
    <property type="match status" value="1"/>
</dbReference>
<reference evidence="7 8" key="1">
    <citation type="journal article" date="2009" name="Stand. Genomic Sci.">
        <title>Complete genome sequence of Rhodothermus marinus type strain (R-10).</title>
        <authorList>
            <person name="Nolan M."/>
            <person name="Tindall B.J."/>
            <person name="Pomrenke H."/>
            <person name="Lapidus A."/>
            <person name="Copeland A."/>
            <person name="Glavina Del Rio T."/>
            <person name="Lucas S."/>
            <person name="Chen F."/>
            <person name="Tice H."/>
            <person name="Cheng J.F."/>
            <person name="Saunders E."/>
            <person name="Han C."/>
            <person name="Bruce D."/>
            <person name="Goodwin L."/>
            <person name="Chain P."/>
            <person name="Pitluck S."/>
            <person name="Ovchinikova G."/>
            <person name="Pati A."/>
            <person name="Ivanova N."/>
            <person name="Mavromatis K."/>
            <person name="Chen A."/>
            <person name="Palaniappan K."/>
            <person name="Land M."/>
            <person name="Hauser L."/>
            <person name="Chang Y.J."/>
            <person name="Jeffries C.D."/>
            <person name="Brettin T."/>
            <person name="Goker M."/>
            <person name="Bristow J."/>
            <person name="Eisen J.A."/>
            <person name="Markowitz V."/>
            <person name="Hugenholtz P."/>
            <person name="Kyrpides N.C."/>
            <person name="Klenk H.P."/>
            <person name="Detter J.C."/>
        </authorList>
    </citation>
    <scope>NUCLEOTIDE SEQUENCE [LARGE SCALE GENOMIC DNA]</scope>
    <source>
        <strain evidence="8">ATCC 43812 / DSM 4252 / R-10</strain>
    </source>
</reference>
<dbReference type="STRING" id="518766.Rmar_2403"/>
<keyword evidence="3" id="KW-0536">Nodulation</keyword>
<feature type="domain" description="ABC transporter" evidence="6">
    <location>
        <begin position="2"/>
        <end position="229"/>
    </location>
</feature>
<dbReference type="PANTHER" id="PTHR42711:SF5">
    <property type="entry name" value="ABC TRANSPORTER ATP-BINDING PROTEIN NATA"/>
    <property type="match status" value="1"/>
</dbReference>
<dbReference type="RefSeq" id="WP_012844891.1">
    <property type="nucleotide sequence ID" value="NC_013501.1"/>
</dbReference>
<dbReference type="PROSITE" id="PS00211">
    <property type="entry name" value="ABC_TRANSPORTER_1"/>
    <property type="match status" value="1"/>
</dbReference>
<evidence type="ECO:0000313" key="7">
    <source>
        <dbReference type="EMBL" id="ACY49281.1"/>
    </source>
</evidence>
<sequence>MLVVDQVTKRYGSTVAVDRASFTAAPGRILGLLGPNGAGKTTTIRMIAAILLPDEGRILFDGRPVGPWSQALMGYLPEERGLYRKLRVEEQLVYFGRLKGLSPMEARRRARAWLERFDLARWRHHKTEALSKGMQQKLQFIAAVQHQPRLLILDEPFSGLDPINAELLKDIVLELKEAGRIILFASHRMEQVEQLCDDICLIARGRILLAGSLREVKQRFGRNTVVMEFDGDGAFLDALAREGAIRLINRTNHRVELALCNGTPPRRVLEAALSHVRELYRFEVSEPPLTEIFKQVVGSPSASATSSHG</sequence>
<dbReference type="Pfam" id="PF13732">
    <property type="entry name" value="DrrA1-3_C"/>
    <property type="match status" value="1"/>
</dbReference>
<protein>
    <submittedName>
        <fullName evidence="7">ABC transporter related protein</fullName>
    </submittedName>
</protein>
<evidence type="ECO:0000259" key="6">
    <source>
        <dbReference type="PROSITE" id="PS50893"/>
    </source>
</evidence>
<evidence type="ECO:0000256" key="5">
    <source>
        <dbReference type="ARBA" id="ARBA00022840"/>
    </source>
</evidence>
<dbReference type="Pfam" id="PF00005">
    <property type="entry name" value="ABC_tran"/>
    <property type="match status" value="1"/>
</dbReference>
<evidence type="ECO:0000256" key="4">
    <source>
        <dbReference type="ARBA" id="ARBA00022741"/>
    </source>
</evidence>
<dbReference type="Gene3D" id="3.40.50.300">
    <property type="entry name" value="P-loop containing nucleotide triphosphate hydrolases"/>
    <property type="match status" value="1"/>
</dbReference>
<organism evidence="7 8">
    <name type="scientific">Rhodothermus marinus (strain ATCC 43812 / DSM 4252 / R-10)</name>
    <name type="common">Rhodothermus obamensis</name>
    <dbReference type="NCBI Taxonomy" id="518766"/>
    <lineage>
        <taxon>Bacteria</taxon>
        <taxon>Pseudomonadati</taxon>
        <taxon>Rhodothermota</taxon>
        <taxon>Rhodothermia</taxon>
        <taxon>Rhodothermales</taxon>
        <taxon>Rhodothermaceae</taxon>
        <taxon>Rhodothermus</taxon>
    </lineage>
</organism>
<dbReference type="eggNOG" id="COG4152">
    <property type="taxonomic scope" value="Bacteria"/>
</dbReference>
<dbReference type="GO" id="GO:0005524">
    <property type="term" value="F:ATP binding"/>
    <property type="evidence" value="ECO:0007669"/>
    <property type="project" value="UniProtKB-KW"/>
</dbReference>